<dbReference type="NCBIfam" id="TIGR01449">
    <property type="entry name" value="PGP_bact"/>
    <property type="match status" value="1"/>
</dbReference>
<dbReference type="RefSeq" id="WP_344964591.1">
    <property type="nucleotide sequence ID" value="NZ_BAABDS010000030.1"/>
</dbReference>
<dbReference type="Proteomes" id="UP001501479">
    <property type="component" value="Unassembled WGS sequence"/>
</dbReference>
<evidence type="ECO:0000313" key="12">
    <source>
        <dbReference type="Proteomes" id="UP001501479"/>
    </source>
</evidence>
<dbReference type="Gene3D" id="3.40.50.1000">
    <property type="entry name" value="HAD superfamily/HAD-like"/>
    <property type="match status" value="1"/>
</dbReference>
<evidence type="ECO:0000256" key="3">
    <source>
        <dbReference type="ARBA" id="ARBA00004818"/>
    </source>
</evidence>
<proteinExistence type="inferred from homology"/>
<evidence type="ECO:0000256" key="2">
    <source>
        <dbReference type="ARBA" id="ARBA00001946"/>
    </source>
</evidence>
<dbReference type="NCBIfam" id="NF009695">
    <property type="entry name" value="PRK13222.1-2"/>
    <property type="match status" value="1"/>
</dbReference>
<dbReference type="EMBL" id="BAABDS010000030">
    <property type="protein sequence ID" value="GAA3712007.1"/>
    <property type="molecule type" value="Genomic_DNA"/>
</dbReference>
<keyword evidence="7 10" id="KW-0378">Hydrolase</keyword>
<comment type="cofactor">
    <cofactor evidence="2 10">
        <name>Mg(2+)</name>
        <dbReference type="ChEBI" id="CHEBI:18420"/>
    </cofactor>
</comment>
<dbReference type="Pfam" id="PF13419">
    <property type="entry name" value="HAD_2"/>
    <property type="match status" value="1"/>
</dbReference>
<dbReference type="NCBIfam" id="TIGR01662">
    <property type="entry name" value="HAD-SF-IIIA"/>
    <property type="match status" value="1"/>
</dbReference>
<dbReference type="InterPro" id="IPR006549">
    <property type="entry name" value="HAD-SF_hydro_IIIA"/>
</dbReference>
<dbReference type="HAMAP" id="MF_00495">
    <property type="entry name" value="GPH_hydrolase_bact"/>
    <property type="match status" value="1"/>
</dbReference>
<evidence type="ECO:0000256" key="10">
    <source>
        <dbReference type="HAMAP-Rule" id="MF_00495"/>
    </source>
</evidence>
<name>A0ABP7E1C9_9GAMM</name>
<protein>
    <recommendedName>
        <fullName evidence="5 10">Phosphoglycolate phosphatase</fullName>
        <shortName evidence="10">PGP</shortName>
        <shortName evidence="10">PGPase</shortName>
        <ecNumber evidence="5 10">3.1.3.18</ecNumber>
    </recommendedName>
</protein>
<evidence type="ECO:0000256" key="9">
    <source>
        <dbReference type="ARBA" id="ARBA00023277"/>
    </source>
</evidence>
<organism evidence="11 12">
    <name type="scientific">Oceanisphaera sediminis</name>
    <dbReference type="NCBI Taxonomy" id="981381"/>
    <lineage>
        <taxon>Bacteria</taxon>
        <taxon>Pseudomonadati</taxon>
        <taxon>Pseudomonadota</taxon>
        <taxon>Gammaproteobacteria</taxon>
        <taxon>Aeromonadales</taxon>
        <taxon>Aeromonadaceae</taxon>
        <taxon>Oceanisphaera</taxon>
    </lineage>
</organism>
<dbReference type="InterPro" id="IPR006439">
    <property type="entry name" value="HAD-SF_hydro_IA"/>
</dbReference>
<comment type="caution">
    <text evidence="11">The sequence shown here is derived from an EMBL/GenBank/DDBJ whole genome shotgun (WGS) entry which is preliminary data.</text>
</comment>
<dbReference type="CDD" id="cd16417">
    <property type="entry name" value="HAD_PGPase"/>
    <property type="match status" value="1"/>
</dbReference>
<dbReference type="PRINTS" id="PR00413">
    <property type="entry name" value="HADHALOGNASE"/>
</dbReference>
<evidence type="ECO:0000313" key="11">
    <source>
        <dbReference type="EMBL" id="GAA3712007.1"/>
    </source>
</evidence>
<gene>
    <name evidence="11" type="ORF">GCM10022421_19220</name>
</gene>
<reference evidence="12" key="1">
    <citation type="journal article" date="2019" name="Int. J. Syst. Evol. Microbiol.">
        <title>The Global Catalogue of Microorganisms (GCM) 10K type strain sequencing project: providing services to taxonomists for standard genome sequencing and annotation.</title>
        <authorList>
            <consortium name="The Broad Institute Genomics Platform"/>
            <consortium name="The Broad Institute Genome Sequencing Center for Infectious Disease"/>
            <person name="Wu L."/>
            <person name="Ma J."/>
        </authorList>
    </citation>
    <scope>NUCLEOTIDE SEQUENCE [LARGE SCALE GENOMIC DNA]</scope>
    <source>
        <strain evidence="12">JCM 17329</strain>
    </source>
</reference>
<evidence type="ECO:0000256" key="4">
    <source>
        <dbReference type="ARBA" id="ARBA00006171"/>
    </source>
</evidence>
<feature type="active site" description="Nucleophile" evidence="10">
    <location>
        <position position="16"/>
    </location>
</feature>
<dbReference type="PANTHER" id="PTHR43434:SF1">
    <property type="entry name" value="PHOSPHOGLYCOLATE PHOSPHATASE"/>
    <property type="match status" value="1"/>
</dbReference>
<sequence>MNWPAFVDNIELIQFDLDGTLIDSVPQLALAVNRMLEQLGHASADELAVRHWVGNGADMLVRRALINALECEPDATQQQEARAAFDVAYEGVAEHELVFYPGVLDTLHQLHQAGKTLAIVTNKPYRFVPAILAAADLSDYFSLVLGGDSLAQKKPDPAPLLHVCRELNITPARSLMIGDSENDVLAAKAAGMAVVGLTYGYNYGRDIAESHPDWVMSDIRGLLDLLLKNEHRKDNHG</sequence>
<keyword evidence="9 10" id="KW-0119">Carbohydrate metabolism</keyword>
<comment type="similarity">
    <text evidence="4 10">Belongs to the HAD-like hydrolase superfamily. CbbY/CbbZ/Gph/YieH family.</text>
</comment>
<dbReference type="InterPro" id="IPR023198">
    <property type="entry name" value="PGP-like_dom2"/>
</dbReference>
<keyword evidence="6 10" id="KW-0479">Metal-binding</keyword>
<dbReference type="InterPro" id="IPR037512">
    <property type="entry name" value="PGPase_prok"/>
</dbReference>
<keyword evidence="12" id="KW-1185">Reference proteome</keyword>
<dbReference type="InterPro" id="IPR041492">
    <property type="entry name" value="HAD_2"/>
</dbReference>
<dbReference type="NCBIfam" id="TIGR01509">
    <property type="entry name" value="HAD-SF-IA-v3"/>
    <property type="match status" value="1"/>
</dbReference>
<accession>A0ABP7E1C9</accession>
<dbReference type="EC" id="3.1.3.18" evidence="5 10"/>
<evidence type="ECO:0000256" key="1">
    <source>
        <dbReference type="ARBA" id="ARBA00000830"/>
    </source>
</evidence>
<dbReference type="NCBIfam" id="TIGR01549">
    <property type="entry name" value="HAD-SF-IA-v1"/>
    <property type="match status" value="1"/>
</dbReference>
<keyword evidence="8 10" id="KW-0460">Magnesium</keyword>
<dbReference type="InterPro" id="IPR036412">
    <property type="entry name" value="HAD-like_sf"/>
</dbReference>
<evidence type="ECO:0000256" key="8">
    <source>
        <dbReference type="ARBA" id="ARBA00022842"/>
    </source>
</evidence>
<feature type="binding site" evidence="10">
    <location>
        <position position="18"/>
    </location>
    <ligand>
        <name>Mg(2+)</name>
        <dbReference type="ChEBI" id="CHEBI:18420"/>
    </ligand>
</feature>
<dbReference type="SFLD" id="SFLDG01129">
    <property type="entry name" value="C1.5:_HAD__Beta-PGM__Phosphata"/>
    <property type="match status" value="1"/>
</dbReference>
<dbReference type="SUPFAM" id="SSF56784">
    <property type="entry name" value="HAD-like"/>
    <property type="match status" value="1"/>
</dbReference>
<dbReference type="InterPro" id="IPR050155">
    <property type="entry name" value="HAD-like_hydrolase_sf"/>
</dbReference>
<feature type="binding site" evidence="10">
    <location>
        <position position="16"/>
    </location>
    <ligand>
        <name>Mg(2+)</name>
        <dbReference type="ChEBI" id="CHEBI:18420"/>
    </ligand>
</feature>
<evidence type="ECO:0000256" key="7">
    <source>
        <dbReference type="ARBA" id="ARBA00022801"/>
    </source>
</evidence>
<evidence type="ECO:0000256" key="5">
    <source>
        <dbReference type="ARBA" id="ARBA00013078"/>
    </source>
</evidence>
<evidence type="ECO:0000256" key="6">
    <source>
        <dbReference type="ARBA" id="ARBA00022723"/>
    </source>
</evidence>
<dbReference type="SFLD" id="SFLDS00003">
    <property type="entry name" value="Haloacid_Dehalogenase"/>
    <property type="match status" value="1"/>
</dbReference>
<feature type="binding site" evidence="10">
    <location>
        <position position="179"/>
    </location>
    <ligand>
        <name>Mg(2+)</name>
        <dbReference type="ChEBI" id="CHEBI:18420"/>
    </ligand>
</feature>
<dbReference type="PANTHER" id="PTHR43434">
    <property type="entry name" value="PHOSPHOGLYCOLATE PHOSPHATASE"/>
    <property type="match status" value="1"/>
</dbReference>
<dbReference type="SFLD" id="SFLDG01135">
    <property type="entry name" value="C1.5.6:_HAD__Beta-PGM__Phospha"/>
    <property type="match status" value="1"/>
</dbReference>
<comment type="catalytic activity">
    <reaction evidence="1 10">
        <text>2-phosphoglycolate + H2O = glycolate + phosphate</text>
        <dbReference type="Rhea" id="RHEA:14369"/>
        <dbReference type="ChEBI" id="CHEBI:15377"/>
        <dbReference type="ChEBI" id="CHEBI:29805"/>
        <dbReference type="ChEBI" id="CHEBI:43474"/>
        <dbReference type="ChEBI" id="CHEBI:58033"/>
        <dbReference type="EC" id="3.1.3.18"/>
    </reaction>
</comment>
<comment type="function">
    <text evidence="10">Specifically catalyzes the dephosphorylation of 2-phosphoglycolate. Is involved in the dissimilation of the intracellular 2-phosphoglycolate formed during the DNA repair of 3'-phosphoglycolate ends, a major class of DNA lesions induced by oxidative stress.</text>
</comment>
<comment type="pathway">
    <text evidence="3 10">Organic acid metabolism; glycolate biosynthesis; glycolate from 2-phosphoglycolate: step 1/1.</text>
</comment>
<dbReference type="InterPro" id="IPR023214">
    <property type="entry name" value="HAD_sf"/>
</dbReference>
<dbReference type="Gene3D" id="1.10.150.240">
    <property type="entry name" value="Putative phosphatase, domain 2"/>
    <property type="match status" value="1"/>
</dbReference>